<proteinExistence type="predicted"/>
<dbReference type="CDD" id="cd00298">
    <property type="entry name" value="ACD_sHsps_p23-like"/>
    <property type="match status" value="1"/>
</dbReference>
<name>A0A6I5RMG0_9PSED</name>
<comment type="caution">
    <text evidence="1">The sequence shown here is derived from an EMBL/GenBank/DDBJ whole genome shotgun (WGS) entry which is preliminary data.</text>
</comment>
<evidence type="ECO:0000313" key="1">
    <source>
        <dbReference type="EMBL" id="NES08993.1"/>
    </source>
</evidence>
<evidence type="ECO:0000313" key="2">
    <source>
        <dbReference type="Proteomes" id="UP000471751"/>
    </source>
</evidence>
<gene>
    <name evidence="1" type="ORF">G3O07_03425</name>
</gene>
<sequence>MAALRRREVDLPCNPVLAAANTRTDFTIYAHLQDLNIESLHLDLSPRHLVLSGWAVQCSADALPCAGPFRSSHSLPPSVSLNNFSLTFNEGLFTLRLLKKGHLKHAL</sequence>
<keyword evidence="2" id="KW-1185">Reference proteome</keyword>
<dbReference type="EMBL" id="JAAHBT010000031">
    <property type="protein sequence ID" value="NES08993.1"/>
    <property type="molecule type" value="Genomic_DNA"/>
</dbReference>
<dbReference type="Proteomes" id="UP000471751">
    <property type="component" value="Unassembled WGS sequence"/>
</dbReference>
<dbReference type="SUPFAM" id="SSF49764">
    <property type="entry name" value="HSP20-like chaperones"/>
    <property type="match status" value="1"/>
</dbReference>
<reference evidence="1 2" key="1">
    <citation type="submission" date="2020-02" db="EMBL/GenBank/DDBJ databases">
        <title>Broccoli isolated Pseudomonas sp.</title>
        <authorList>
            <person name="Fujikawa T."/>
            <person name="Sawada H."/>
        </authorList>
    </citation>
    <scope>NUCLEOTIDE SEQUENCE [LARGE SCALE GENOMIC DNA]</scope>
    <source>
        <strain evidence="1 2">JCM 32154</strain>
    </source>
</reference>
<protein>
    <submittedName>
        <fullName evidence="1">Uncharacterized protein</fullName>
    </submittedName>
</protein>
<accession>A0A6I5RMG0</accession>
<dbReference type="InterPro" id="IPR008978">
    <property type="entry name" value="HSP20-like_chaperone"/>
</dbReference>
<organism evidence="1 2">
    <name type="scientific">Pseudomonas laurentiana</name>
    <dbReference type="NCBI Taxonomy" id="2364649"/>
    <lineage>
        <taxon>Bacteria</taxon>
        <taxon>Pseudomonadati</taxon>
        <taxon>Pseudomonadota</taxon>
        <taxon>Gammaproteobacteria</taxon>
        <taxon>Pseudomonadales</taxon>
        <taxon>Pseudomonadaceae</taxon>
        <taxon>Pseudomonas</taxon>
    </lineage>
</organism>
<dbReference type="AlphaFoldDB" id="A0A6I5RMG0"/>